<sequence length="144" mass="15809">MPPTLYVLLFCFPHLISAGPQKTHPGNNLTDQLIAGTNSFIPSALNGLATVVEAGFESTEDEEHDDSDNGGETWQLEQFGGKWLIDGFETFSRILPLEREESNSAPIPVYGSSDRGQNMGRFDAAESPTGLEETDDHLQQQLEQ</sequence>
<reference evidence="3 4" key="2">
    <citation type="submission" date="2018-11" db="EMBL/GenBank/DDBJ databases">
        <authorList>
            <consortium name="Pathogen Informatics"/>
        </authorList>
    </citation>
    <scope>NUCLEOTIDE SEQUENCE [LARGE SCALE GENOMIC DNA]</scope>
</reference>
<keyword evidence="4" id="KW-1185">Reference proteome</keyword>
<evidence type="ECO:0000313" key="3">
    <source>
        <dbReference type="EMBL" id="VDK55526.1"/>
    </source>
</evidence>
<evidence type="ECO:0000313" key="4">
    <source>
        <dbReference type="Proteomes" id="UP000271098"/>
    </source>
</evidence>
<dbReference type="WBParaSite" id="GPUH_0000666701-mRNA-1">
    <property type="protein sequence ID" value="GPUH_0000666701-mRNA-1"/>
    <property type="gene ID" value="GPUH_0000666701"/>
</dbReference>
<protein>
    <submittedName>
        <fullName evidence="5">Secreted protein</fullName>
    </submittedName>
</protein>
<gene>
    <name evidence="3" type="ORF">GPUH_LOCUS6659</name>
</gene>
<accession>A0A183DD67</accession>
<keyword evidence="2" id="KW-0732">Signal</keyword>
<evidence type="ECO:0000313" key="5">
    <source>
        <dbReference type="WBParaSite" id="GPUH_0000666701-mRNA-1"/>
    </source>
</evidence>
<evidence type="ECO:0000256" key="1">
    <source>
        <dbReference type="SAM" id="MobiDB-lite"/>
    </source>
</evidence>
<evidence type="ECO:0000256" key="2">
    <source>
        <dbReference type="SAM" id="SignalP"/>
    </source>
</evidence>
<dbReference type="Proteomes" id="UP000271098">
    <property type="component" value="Unassembled WGS sequence"/>
</dbReference>
<dbReference type="AlphaFoldDB" id="A0A183DD67"/>
<proteinExistence type="predicted"/>
<organism evidence="5">
    <name type="scientific">Gongylonema pulchrum</name>
    <dbReference type="NCBI Taxonomy" id="637853"/>
    <lineage>
        <taxon>Eukaryota</taxon>
        <taxon>Metazoa</taxon>
        <taxon>Ecdysozoa</taxon>
        <taxon>Nematoda</taxon>
        <taxon>Chromadorea</taxon>
        <taxon>Rhabditida</taxon>
        <taxon>Spirurina</taxon>
        <taxon>Spiruromorpha</taxon>
        <taxon>Spiruroidea</taxon>
        <taxon>Gongylonematidae</taxon>
        <taxon>Gongylonema</taxon>
    </lineage>
</organism>
<dbReference type="EMBL" id="UYRT01015978">
    <property type="protein sequence ID" value="VDK55526.1"/>
    <property type="molecule type" value="Genomic_DNA"/>
</dbReference>
<feature type="signal peptide" evidence="2">
    <location>
        <begin position="1"/>
        <end position="18"/>
    </location>
</feature>
<feature type="region of interest" description="Disordered" evidence="1">
    <location>
        <begin position="102"/>
        <end position="144"/>
    </location>
</feature>
<reference evidence="5" key="1">
    <citation type="submission" date="2016-06" db="UniProtKB">
        <authorList>
            <consortium name="WormBaseParasite"/>
        </authorList>
    </citation>
    <scope>IDENTIFICATION</scope>
</reference>
<feature type="chain" id="PRO_5043138694" evidence="2">
    <location>
        <begin position="19"/>
        <end position="144"/>
    </location>
</feature>
<name>A0A183DD67_9BILA</name>